<proteinExistence type="predicted"/>
<organism evidence="2">
    <name type="scientific">Haptolina brevifila</name>
    <dbReference type="NCBI Taxonomy" id="156173"/>
    <lineage>
        <taxon>Eukaryota</taxon>
        <taxon>Haptista</taxon>
        <taxon>Haptophyta</taxon>
        <taxon>Prymnesiophyceae</taxon>
        <taxon>Prymnesiales</taxon>
        <taxon>Prymnesiaceae</taxon>
        <taxon>Haptolina</taxon>
    </lineage>
</organism>
<feature type="region of interest" description="Disordered" evidence="1">
    <location>
        <begin position="149"/>
        <end position="187"/>
    </location>
</feature>
<dbReference type="EMBL" id="HBGU01026374">
    <property type="protein sequence ID" value="CAD9445824.1"/>
    <property type="molecule type" value="Transcribed_RNA"/>
</dbReference>
<feature type="compositionally biased region" description="Polar residues" evidence="1">
    <location>
        <begin position="149"/>
        <end position="168"/>
    </location>
</feature>
<dbReference type="AlphaFoldDB" id="A0A7S2D776"/>
<evidence type="ECO:0000256" key="1">
    <source>
        <dbReference type="SAM" id="MobiDB-lite"/>
    </source>
</evidence>
<gene>
    <name evidence="2" type="ORF">CBRE1094_LOCUS14317</name>
</gene>
<protein>
    <submittedName>
        <fullName evidence="2">Uncharacterized protein</fullName>
    </submittedName>
</protein>
<evidence type="ECO:0000313" key="2">
    <source>
        <dbReference type="EMBL" id="CAD9445824.1"/>
    </source>
</evidence>
<reference evidence="2" key="1">
    <citation type="submission" date="2021-01" db="EMBL/GenBank/DDBJ databases">
        <authorList>
            <person name="Corre E."/>
            <person name="Pelletier E."/>
            <person name="Niang G."/>
            <person name="Scheremetjew M."/>
            <person name="Finn R."/>
            <person name="Kale V."/>
            <person name="Holt S."/>
            <person name="Cochrane G."/>
            <person name="Meng A."/>
            <person name="Brown T."/>
            <person name="Cohen L."/>
        </authorList>
    </citation>
    <scope>NUCLEOTIDE SEQUENCE</scope>
    <source>
        <strain evidence="2">UTEX LB 985</strain>
    </source>
</reference>
<name>A0A7S2D776_9EUKA</name>
<feature type="region of interest" description="Disordered" evidence="1">
    <location>
        <begin position="236"/>
        <end position="259"/>
    </location>
</feature>
<accession>A0A7S2D776</accession>
<sequence>MANARAMMAKDQVQDGVSCYTTLSDTFPVISSERKTSGEGTLIDPSCSTLVEHALKGHCHPAVVGAATRVRNATSCNDTGLTGKRVAGVTRLHLGLVSTSSSSSLNDESPSLTPRMMPAPEVVKDADCVSNNTAAGQCAYGRAIATVTARTQESSGRARSKAPRQSTRGAMAEQAVKTSAAKASAASSSSRSAADLLRCTSARVAAARQALNSTPLQVQQAWLQRQSLQVVAEECGTPLQPPTQQPPRQRRNSSCSSFI</sequence>